<name>A0A2Z6NVI7_TRISU</name>
<keyword evidence="3" id="KW-1185">Reference proteome</keyword>
<feature type="compositionally biased region" description="Low complexity" evidence="1">
    <location>
        <begin position="334"/>
        <end position="346"/>
    </location>
</feature>
<accession>A0A2Z6NVI7</accession>
<feature type="compositionally biased region" description="Polar residues" evidence="1">
    <location>
        <begin position="378"/>
        <end position="424"/>
    </location>
</feature>
<feature type="compositionally biased region" description="Basic residues" evidence="1">
    <location>
        <begin position="264"/>
        <end position="289"/>
    </location>
</feature>
<evidence type="ECO:0000256" key="1">
    <source>
        <dbReference type="SAM" id="MobiDB-lite"/>
    </source>
</evidence>
<dbReference type="Proteomes" id="UP000242715">
    <property type="component" value="Unassembled WGS sequence"/>
</dbReference>
<evidence type="ECO:0000313" key="2">
    <source>
        <dbReference type="EMBL" id="GAU40820.1"/>
    </source>
</evidence>
<organism evidence="2 3">
    <name type="scientific">Trifolium subterraneum</name>
    <name type="common">Subterranean clover</name>
    <dbReference type="NCBI Taxonomy" id="3900"/>
    <lineage>
        <taxon>Eukaryota</taxon>
        <taxon>Viridiplantae</taxon>
        <taxon>Streptophyta</taxon>
        <taxon>Embryophyta</taxon>
        <taxon>Tracheophyta</taxon>
        <taxon>Spermatophyta</taxon>
        <taxon>Magnoliopsida</taxon>
        <taxon>eudicotyledons</taxon>
        <taxon>Gunneridae</taxon>
        <taxon>Pentapetalae</taxon>
        <taxon>rosids</taxon>
        <taxon>fabids</taxon>
        <taxon>Fabales</taxon>
        <taxon>Fabaceae</taxon>
        <taxon>Papilionoideae</taxon>
        <taxon>50 kb inversion clade</taxon>
        <taxon>NPAAA clade</taxon>
        <taxon>Hologalegina</taxon>
        <taxon>IRL clade</taxon>
        <taxon>Trifolieae</taxon>
        <taxon>Trifolium</taxon>
    </lineage>
</organism>
<proteinExistence type="predicted"/>
<protein>
    <submittedName>
        <fullName evidence="2">Uncharacterized protein</fullName>
    </submittedName>
</protein>
<dbReference type="EMBL" id="DF973827">
    <property type="protein sequence ID" value="GAU40820.1"/>
    <property type="molecule type" value="Genomic_DNA"/>
</dbReference>
<dbReference type="AlphaFoldDB" id="A0A2Z6NVI7"/>
<gene>
    <name evidence="2" type="ORF">TSUD_398040</name>
</gene>
<sequence>MDLPPFSELEIHSNIGGLKIKILKGHFAALLTITNSGKQLKNYERDGIRTHRKALETIIERPTVYSKDGEKLEKMGLHGKTCVLTDELDVVFRILIHSLIPISGGKDIVSSSHRHLLFFLKSGVKVNFVDHIFSTLCTEISKGINYDDPAKIHIVYPRLLSALFERTDLVEVLKPYYPALCESEVIEVFDAHSLKNMKFISTVIPTPPSESEVVRAQLYYGDLPIISKADDIEVIKKFLEQVYQDTNILILLSPVPDAPEMKIVPKRKRSKSSKKQSKSSAKKPRRSSPHKLPEVTPSEPNTQTQPVADVTDSETESNDNQTLAEGILGKRKAVSSSKASSTSPIAKKPRSAKRLYTQPQSPSPSLSPPRTKPEIPTHSPQTQSSPQNLTIISQPNPQTTPLSSPSPHQVIVTTPPSTPPQNMVQATAPPTPPIIHLSASSLLESLQQDLSHLAYLRDEVVIHPDYFNASMEAMVTRYVRKSATTTTVKFSKNAHIRRIADYPFIQEELSTELLEFIICCQKEQFEEEERRQLFKEDHFKIVQLANLAEDEAIQWHKENTILEAVEADQQQVIDDIPALNI</sequence>
<evidence type="ECO:0000313" key="3">
    <source>
        <dbReference type="Proteomes" id="UP000242715"/>
    </source>
</evidence>
<feature type="region of interest" description="Disordered" evidence="1">
    <location>
        <begin position="261"/>
        <end position="424"/>
    </location>
</feature>
<reference evidence="3" key="1">
    <citation type="journal article" date="2017" name="Front. Plant Sci.">
        <title>Climate Clever Clovers: New Paradigm to Reduce the Environmental Footprint of Ruminants by Breeding Low Methanogenic Forages Utilizing Haplotype Variation.</title>
        <authorList>
            <person name="Kaur P."/>
            <person name="Appels R."/>
            <person name="Bayer P.E."/>
            <person name="Keeble-Gagnere G."/>
            <person name="Wang J."/>
            <person name="Hirakawa H."/>
            <person name="Shirasawa K."/>
            <person name="Vercoe P."/>
            <person name="Stefanova K."/>
            <person name="Durmic Z."/>
            <person name="Nichols P."/>
            <person name="Revell C."/>
            <person name="Isobe S.N."/>
            <person name="Edwards D."/>
            <person name="Erskine W."/>
        </authorList>
    </citation>
    <scope>NUCLEOTIDE SEQUENCE [LARGE SCALE GENOMIC DNA]</scope>
    <source>
        <strain evidence="3">cv. Daliak</strain>
    </source>
</reference>